<organism evidence="1 2">
    <name type="scientific">Paenibacillus riograndensis SBR5</name>
    <dbReference type="NCBI Taxonomy" id="1073571"/>
    <lineage>
        <taxon>Bacteria</taxon>
        <taxon>Bacillati</taxon>
        <taxon>Bacillota</taxon>
        <taxon>Bacilli</taxon>
        <taxon>Bacillales</taxon>
        <taxon>Paenibacillaceae</taxon>
        <taxon>Paenibacillus</taxon>
        <taxon>Paenibacillus sonchi group</taxon>
    </lineage>
</organism>
<dbReference type="RefSeq" id="WP_046500869.1">
    <property type="nucleotide sequence ID" value="NZ_LN831776.1"/>
</dbReference>
<evidence type="ECO:0000313" key="2">
    <source>
        <dbReference type="Proteomes" id="UP000033163"/>
    </source>
</evidence>
<evidence type="ECO:0000313" key="1">
    <source>
        <dbReference type="EMBL" id="CQR51448.1"/>
    </source>
</evidence>
<accession>A0A0E4H695</accession>
<sequence>MNLIIQQYVHLKDKHKFRDSLTARKLYADVDFLPRIGDAIEDSVYHRNDPAYTVTEASFNYEENYYLAYLETVSIDSEDRNIIEERKEIYKAHGWEVLN</sequence>
<proteinExistence type="predicted"/>
<dbReference type="EMBL" id="LN831776">
    <property type="protein sequence ID" value="CQR51448.1"/>
    <property type="molecule type" value="Genomic_DNA"/>
</dbReference>
<dbReference type="HOGENOM" id="CLU_2317607_0_0_9"/>
<protein>
    <submittedName>
        <fullName evidence="1">Uncharacterized protein</fullName>
    </submittedName>
</protein>
<name>A0A0E4H695_9BACL</name>
<reference evidence="2" key="1">
    <citation type="submission" date="2015-03" db="EMBL/GenBank/DDBJ databases">
        <authorList>
            <person name="Wibberg D."/>
        </authorList>
    </citation>
    <scope>NUCLEOTIDE SEQUENCE [LARGE SCALE GENOMIC DNA]</scope>
</reference>
<gene>
    <name evidence="1" type="ORF">PRIO_0207</name>
</gene>
<dbReference type="Proteomes" id="UP000033163">
    <property type="component" value="Chromosome I"/>
</dbReference>
<dbReference type="PATRIC" id="fig|1073571.4.peg.191"/>
<dbReference type="KEGG" id="pri:PRIO_0207"/>
<dbReference type="AlphaFoldDB" id="A0A0E4H695"/>